<dbReference type="EMBL" id="NCKW01002849">
    <property type="protein sequence ID" value="POM77197.1"/>
    <property type="molecule type" value="Genomic_DNA"/>
</dbReference>
<evidence type="ECO:0000313" key="1">
    <source>
        <dbReference type="EMBL" id="POM77197.1"/>
    </source>
</evidence>
<organism evidence="1 2">
    <name type="scientific">Phytophthora palmivora</name>
    <dbReference type="NCBI Taxonomy" id="4796"/>
    <lineage>
        <taxon>Eukaryota</taxon>
        <taxon>Sar</taxon>
        <taxon>Stramenopiles</taxon>
        <taxon>Oomycota</taxon>
        <taxon>Peronosporomycetes</taxon>
        <taxon>Peronosporales</taxon>
        <taxon>Peronosporaceae</taxon>
        <taxon>Phytophthora</taxon>
    </lineage>
</organism>
<comment type="caution">
    <text evidence="1">The sequence shown here is derived from an EMBL/GenBank/DDBJ whole genome shotgun (WGS) entry which is preliminary data.</text>
</comment>
<dbReference type="Proteomes" id="UP000237271">
    <property type="component" value="Unassembled WGS sequence"/>
</dbReference>
<accession>A0A2P4YHB4</accession>
<reference evidence="1 2" key="1">
    <citation type="journal article" date="2017" name="Genome Biol. Evol.">
        <title>Phytophthora megakarya and P. palmivora, closely related causal agents of cacao black pod rot, underwent increases in genome sizes and gene numbers by different mechanisms.</title>
        <authorList>
            <person name="Ali S.S."/>
            <person name="Shao J."/>
            <person name="Lary D.J."/>
            <person name="Kronmiller B."/>
            <person name="Shen D."/>
            <person name="Strem M.D."/>
            <person name="Amoako-Attah I."/>
            <person name="Akrofi A.Y."/>
            <person name="Begoude B.A."/>
            <person name="Ten Hoopen G.M."/>
            <person name="Coulibaly K."/>
            <person name="Kebe B.I."/>
            <person name="Melnick R.L."/>
            <person name="Guiltinan M.J."/>
            <person name="Tyler B.M."/>
            <person name="Meinhardt L.W."/>
            <person name="Bailey B.A."/>
        </authorList>
    </citation>
    <scope>NUCLEOTIDE SEQUENCE [LARGE SCALE GENOMIC DNA]</scope>
    <source>
        <strain evidence="2">sbr112.9</strain>
    </source>
</reference>
<protein>
    <submittedName>
        <fullName evidence="1">Phosphoinositol transporter</fullName>
    </submittedName>
</protein>
<name>A0A2P4YHB4_9STRA</name>
<gene>
    <name evidence="1" type="ORF">PHPALM_5455</name>
</gene>
<feature type="non-terminal residue" evidence="1">
    <location>
        <position position="133"/>
    </location>
</feature>
<sequence length="133" mass="14336">MPLDTISKSSPPHVAVRYGDTIRLFARSKYAATEGTGGYVGTFEGSKRFLASKNPQKQDELACIPPIAPCAAKQFYEKTYMSNSTTNISLDNIISNGDVVVLQDADGRVWNNKMGVGPSTKNGCFGPKESNTP</sequence>
<dbReference type="OrthoDB" id="1434354at2759"/>
<keyword evidence="2" id="KW-1185">Reference proteome</keyword>
<evidence type="ECO:0000313" key="2">
    <source>
        <dbReference type="Proteomes" id="UP000237271"/>
    </source>
</evidence>
<dbReference type="AlphaFoldDB" id="A0A2P4YHB4"/>
<proteinExistence type="predicted"/>